<feature type="region of interest" description="Disordered" evidence="1">
    <location>
        <begin position="107"/>
        <end position="138"/>
    </location>
</feature>
<dbReference type="OrthoDB" id="5979489at2759"/>
<protein>
    <submittedName>
        <fullName evidence="2">Uncharacterized protein</fullName>
    </submittedName>
</protein>
<dbReference type="AlphaFoldDB" id="A0A9Q1CPT4"/>
<proteinExistence type="predicted"/>
<comment type="caution">
    <text evidence="2">The sequence shown here is derived from an EMBL/GenBank/DDBJ whole genome shotgun (WGS) entry which is preliminary data.</text>
</comment>
<dbReference type="Proteomes" id="UP001152320">
    <property type="component" value="Chromosome 1"/>
</dbReference>
<reference evidence="2" key="1">
    <citation type="submission" date="2021-10" db="EMBL/GenBank/DDBJ databases">
        <title>Tropical sea cucumber genome reveals ecological adaptation and Cuvierian tubules defense mechanism.</title>
        <authorList>
            <person name="Chen T."/>
        </authorList>
    </citation>
    <scope>NUCLEOTIDE SEQUENCE</scope>
    <source>
        <strain evidence="2">Nanhai2018</strain>
        <tissue evidence="2">Muscle</tissue>
    </source>
</reference>
<evidence type="ECO:0000256" key="1">
    <source>
        <dbReference type="SAM" id="MobiDB-lite"/>
    </source>
</evidence>
<accession>A0A9Q1CPT4</accession>
<evidence type="ECO:0000313" key="3">
    <source>
        <dbReference type="Proteomes" id="UP001152320"/>
    </source>
</evidence>
<sequence length="142" mass="15516">MPHHHHYEFRSDPRDYEHYYLNQTGHGVPVFRGGRAQRGYRLGNIVGGLFRTAVPLLKKGAKALGKEALRTGMDIAGDVLDGRSLKTSVKQRGLAAGKRVARKAVSSVGAGSGGINKKRNLSSPTTRTNSAKRAKRSLDIFY</sequence>
<evidence type="ECO:0000313" key="2">
    <source>
        <dbReference type="EMBL" id="KAJ8048850.1"/>
    </source>
</evidence>
<name>A0A9Q1CPT4_HOLLE</name>
<keyword evidence="3" id="KW-1185">Reference proteome</keyword>
<organism evidence="2 3">
    <name type="scientific">Holothuria leucospilota</name>
    <name type="common">Black long sea cucumber</name>
    <name type="synonym">Mertensiothuria leucospilota</name>
    <dbReference type="NCBI Taxonomy" id="206669"/>
    <lineage>
        <taxon>Eukaryota</taxon>
        <taxon>Metazoa</taxon>
        <taxon>Echinodermata</taxon>
        <taxon>Eleutherozoa</taxon>
        <taxon>Echinozoa</taxon>
        <taxon>Holothuroidea</taxon>
        <taxon>Aspidochirotacea</taxon>
        <taxon>Aspidochirotida</taxon>
        <taxon>Holothuriidae</taxon>
        <taxon>Holothuria</taxon>
    </lineage>
</organism>
<dbReference type="EMBL" id="JAIZAY010000001">
    <property type="protein sequence ID" value="KAJ8048850.1"/>
    <property type="molecule type" value="Genomic_DNA"/>
</dbReference>
<gene>
    <name evidence="2" type="ORF">HOLleu_01325</name>
</gene>